<dbReference type="InterPro" id="IPR006119">
    <property type="entry name" value="Resolv_N"/>
</dbReference>
<keyword evidence="8" id="KW-1185">Reference proteome</keyword>
<dbReference type="CDD" id="cd00338">
    <property type="entry name" value="Ser_Recombinase"/>
    <property type="match status" value="1"/>
</dbReference>
<evidence type="ECO:0000313" key="7">
    <source>
        <dbReference type="EMBL" id="PWB97058.1"/>
    </source>
</evidence>
<dbReference type="PROSITE" id="PS00397">
    <property type="entry name" value="RECOMBINASES_1"/>
    <property type="match status" value="1"/>
</dbReference>
<dbReference type="SMART" id="SM00857">
    <property type="entry name" value="Resolvase"/>
    <property type="match status" value="1"/>
</dbReference>
<dbReference type="GO" id="GO:0000150">
    <property type="term" value="F:DNA strand exchange activity"/>
    <property type="evidence" value="ECO:0007669"/>
    <property type="project" value="InterPro"/>
</dbReference>
<dbReference type="Gene3D" id="3.40.50.1390">
    <property type="entry name" value="Resolvase, N-terminal catalytic domain"/>
    <property type="match status" value="1"/>
</dbReference>
<dbReference type="PANTHER" id="PTHR30461:SF2">
    <property type="entry name" value="SERINE RECOMBINASE PINE-RELATED"/>
    <property type="match status" value="1"/>
</dbReference>
<dbReference type="GO" id="GO:0015074">
    <property type="term" value="P:DNA integration"/>
    <property type="evidence" value="ECO:0007669"/>
    <property type="project" value="UniProtKB-KW"/>
</dbReference>
<feature type="active site" description="O-(5'-phospho-DNA)-serine intermediate" evidence="4 5">
    <location>
        <position position="21"/>
    </location>
</feature>
<accession>A0A2U1SZN6</accession>
<evidence type="ECO:0000256" key="1">
    <source>
        <dbReference type="ARBA" id="ARBA00022908"/>
    </source>
</evidence>
<dbReference type="PANTHER" id="PTHR30461">
    <property type="entry name" value="DNA-INVERTASE FROM LAMBDOID PROPHAGE"/>
    <property type="match status" value="1"/>
</dbReference>
<dbReference type="EMBL" id="QEEX01000001">
    <property type="protein sequence ID" value="PWB97058.1"/>
    <property type="molecule type" value="Genomic_DNA"/>
</dbReference>
<dbReference type="AlphaFoldDB" id="A0A2U1SZN6"/>
<evidence type="ECO:0000256" key="3">
    <source>
        <dbReference type="ARBA" id="ARBA00023172"/>
    </source>
</evidence>
<dbReference type="PROSITE" id="PS51736">
    <property type="entry name" value="RECOMBINASES_3"/>
    <property type="match status" value="1"/>
</dbReference>
<organism evidence="7 8">
    <name type="scientific">Homoserinimonas hongtaonis</name>
    <dbReference type="NCBI Taxonomy" id="2079791"/>
    <lineage>
        <taxon>Bacteria</taxon>
        <taxon>Bacillati</taxon>
        <taxon>Actinomycetota</taxon>
        <taxon>Actinomycetes</taxon>
        <taxon>Micrococcales</taxon>
        <taxon>Microbacteriaceae</taxon>
        <taxon>Homoserinimonas</taxon>
    </lineage>
</organism>
<feature type="domain" description="Resolvase/invertase-type recombinase catalytic" evidence="6">
    <location>
        <begin position="13"/>
        <end position="156"/>
    </location>
</feature>
<evidence type="ECO:0000256" key="2">
    <source>
        <dbReference type="ARBA" id="ARBA00023125"/>
    </source>
</evidence>
<evidence type="ECO:0000256" key="4">
    <source>
        <dbReference type="PIRSR" id="PIRSR606118-50"/>
    </source>
</evidence>
<comment type="caution">
    <text evidence="7">The sequence shown here is derived from an EMBL/GenBank/DDBJ whole genome shotgun (WGS) entry which is preliminary data.</text>
</comment>
<sequence length="222" mass="23724">MPRPQSGGCLLVNVIGYLRVSTADQEHGIDAQRTAITLEATRRGWDVIWLEDAGRSGKSPDRPAVREALGMLERGEAVALAFSKLDRLTGSVHDFSGILMTASRQGWGLIMLDLGVDTTTPAGKLVANVVAAVAERERDMIALRTKEGLAAARAKGVRLGSPSRQDPAAVERIQALRSGGLTYRAIADLLNESETPLPAGGARWHPASVRHTARNASCVEQL</sequence>
<keyword evidence="1" id="KW-0229">DNA integration</keyword>
<evidence type="ECO:0000313" key="8">
    <source>
        <dbReference type="Proteomes" id="UP000244978"/>
    </source>
</evidence>
<name>A0A2U1SZN6_9MICO</name>
<dbReference type="InterPro" id="IPR050639">
    <property type="entry name" value="SSR_resolvase"/>
</dbReference>
<evidence type="ECO:0000256" key="5">
    <source>
        <dbReference type="PROSITE-ProRule" id="PRU10137"/>
    </source>
</evidence>
<gene>
    <name evidence="7" type="ORF">DF220_03810</name>
</gene>
<dbReference type="InterPro" id="IPR036162">
    <property type="entry name" value="Resolvase-like_N_sf"/>
</dbReference>
<keyword evidence="2" id="KW-0238">DNA-binding</keyword>
<dbReference type="Pfam" id="PF00239">
    <property type="entry name" value="Resolvase"/>
    <property type="match status" value="1"/>
</dbReference>
<dbReference type="SUPFAM" id="SSF53041">
    <property type="entry name" value="Resolvase-like"/>
    <property type="match status" value="1"/>
</dbReference>
<dbReference type="InterPro" id="IPR006118">
    <property type="entry name" value="Recombinase_CS"/>
</dbReference>
<protein>
    <recommendedName>
        <fullName evidence="6">Resolvase/invertase-type recombinase catalytic domain-containing protein</fullName>
    </recommendedName>
</protein>
<reference evidence="8" key="1">
    <citation type="submission" date="2018-04" db="EMBL/GenBank/DDBJ databases">
        <authorList>
            <person name="Liu S."/>
            <person name="Wang Z."/>
            <person name="Li J."/>
        </authorList>
    </citation>
    <scope>NUCLEOTIDE SEQUENCE [LARGE SCALE GENOMIC DNA]</scope>
    <source>
        <strain evidence="8">S1194</strain>
    </source>
</reference>
<evidence type="ECO:0000259" key="6">
    <source>
        <dbReference type="PROSITE" id="PS51736"/>
    </source>
</evidence>
<dbReference type="Proteomes" id="UP000244978">
    <property type="component" value="Unassembled WGS sequence"/>
</dbReference>
<dbReference type="GO" id="GO:0003677">
    <property type="term" value="F:DNA binding"/>
    <property type="evidence" value="ECO:0007669"/>
    <property type="project" value="UniProtKB-KW"/>
</dbReference>
<proteinExistence type="predicted"/>
<keyword evidence="3" id="KW-0233">DNA recombination</keyword>